<accession>A0A9P4VTA0</accession>
<organism evidence="1 2">
    <name type="scientific">Patellaria atrata CBS 101060</name>
    <dbReference type="NCBI Taxonomy" id="1346257"/>
    <lineage>
        <taxon>Eukaryota</taxon>
        <taxon>Fungi</taxon>
        <taxon>Dikarya</taxon>
        <taxon>Ascomycota</taxon>
        <taxon>Pezizomycotina</taxon>
        <taxon>Dothideomycetes</taxon>
        <taxon>Dothideomycetes incertae sedis</taxon>
        <taxon>Patellariales</taxon>
        <taxon>Patellariaceae</taxon>
        <taxon>Patellaria</taxon>
    </lineage>
</organism>
<dbReference type="Proteomes" id="UP000799429">
    <property type="component" value="Unassembled WGS sequence"/>
</dbReference>
<sequence length="77" mass="8543">METSNGLLEAASALQKLAFHQIPEFVLEVYSFGRALTANGRLVEYSVTKFIPDTITLKSIWSSLSPTRQDSLVNKVI</sequence>
<dbReference type="EMBL" id="MU006091">
    <property type="protein sequence ID" value="KAF2841245.1"/>
    <property type="molecule type" value="Genomic_DNA"/>
</dbReference>
<protein>
    <submittedName>
        <fullName evidence="1">Uncharacterized protein</fullName>
    </submittedName>
</protein>
<name>A0A9P4VTA0_9PEZI</name>
<proteinExistence type="predicted"/>
<reference evidence="1" key="1">
    <citation type="journal article" date="2020" name="Stud. Mycol.">
        <title>101 Dothideomycetes genomes: a test case for predicting lifestyles and emergence of pathogens.</title>
        <authorList>
            <person name="Haridas S."/>
            <person name="Albert R."/>
            <person name="Binder M."/>
            <person name="Bloem J."/>
            <person name="Labutti K."/>
            <person name="Salamov A."/>
            <person name="Andreopoulos B."/>
            <person name="Baker S."/>
            <person name="Barry K."/>
            <person name="Bills G."/>
            <person name="Bluhm B."/>
            <person name="Cannon C."/>
            <person name="Castanera R."/>
            <person name="Culley D."/>
            <person name="Daum C."/>
            <person name="Ezra D."/>
            <person name="Gonzalez J."/>
            <person name="Henrissat B."/>
            <person name="Kuo A."/>
            <person name="Liang C."/>
            <person name="Lipzen A."/>
            <person name="Lutzoni F."/>
            <person name="Magnuson J."/>
            <person name="Mondo S."/>
            <person name="Nolan M."/>
            <person name="Ohm R."/>
            <person name="Pangilinan J."/>
            <person name="Park H.-J."/>
            <person name="Ramirez L."/>
            <person name="Alfaro M."/>
            <person name="Sun H."/>
            <person name="Tritt A."/>
            <person name="Yoshinaga Y."/>
            <person name="Zwiers L.-H."/>
            <person name="Turgeon B."/>
            <person name="Goodwin S."/>
            <person name="Spatafora J."/>
            <person name="Crous P."/>
            <person name="Grigoriev I."/>
        </authorList>
    </citation>
    <scope>NUCLEOTIDE SEQUENCE</scope>
    <source>
        <strain evidence="1">CBS 101060</strain>
    </source>
</reference>
<dbReference type="OrthoDB" id="2906425at2759"/>
<comment type="caution">
    <text evidence="1">The sequence shown here is derived from an EMBL/GenBank/DDBJ whole genome shotgun (WGS) entry which is preliminary data.</text>
</comment>
<keyword evidence="2" id="KW-1185">Reference proteome</keyword>
<evidence type="ECO:0000313" key="1">
    <source>
        <dbReference type="EMBL" id="KAF2841245.1"/>
    </source>
</evidence>
<dbReference type="AlphaFoldDB" id="A0A9P4VTA0"/>
<gene>
    <name evidence="1" type="ORF">M501DRAFT_1000411</name>
</gene>
<evidence type="ECO:0000313" key="2">
    <source>
        <dbReference type="Proteomes" id="UP000799429"/>
    </source>
</evidence>